<protein>
    <submittedName>
        <fullName evidence="1">Uncharacterized protein</fullName>
    </submittedName>
</protein>
<dbReference type="AlphaFoldDB" id="A0A0H5QC21"/>
<proteinExistence type="predicted"/>
<accession>A0A0H5QC21</accession>
<reference evidence="1 2" key="1">
    <citation type="submission" date="2014-11" db="EMBL/GenBank/DDBJ databases">
        <authorList>
            <person name="Diene M.Seydina."/>
        </authorList>
    </citation>
    <scope>NUCLEOTIDE SEQUENCE [LARGE SCALE GENOMIC DNA]</scope>
    <source>
        <strain evidence="1 2">Neisseria meningitidis CHUV</strain>
    </source>
</reference>
<evidence type="ECO:0000313" key="2">
    <source>
        <dbReference type="Proteomes" id="UP000182715"/>
    </source>
</evidence>
<name>A0A0H5QC21_NEIMI</name>
<dbReference type="EMBL" id="CVTF01000022">
    <property type="protein sequence ID" value="CRY98795.1"/>
    <property type="molecule type" value="Genomic_DNA"/>
</dbReference>
<organism evidence="1 2">
    <name type="scientific">Neisseria meningitidis serogroup B</name>
    <dbReference type="NCBI Taxonomy" id="491"/>
    <lineage>
        <taxon>Bacteria</taxon>
        <taxon>Pseudomonadati</taxon>
        <taxon>Pseudomonadota</taxon>
        <taxon>Betaproteobacteria</taxon>
        <taxon>Neisseriales</taxon>
        <taxon>Neisseriaceae</taxon>
        <taxon>Neisseria</taxon>
    </lineage>
</organism>
<evidence type="ECO:0000313" key="1">
    <source>
        <dbReference type="EMBL" id="CRY98795.1"/>
    </source>
</evidence>
<dbReference type="Proteomes" id="UP000182715">
    <property type="component" value="Unassembled WGS sequence"/>
</dbReference>
<sequence length="43" mass="4700">MTAERLLFFPINAPQPKIRHSRAGGNLVRSVSVFLASAATLNF</sequence>